<dbReference type="AlphaFoldDB" id="A0A9W9XLB8"/>
<feature type="region of interest" description="Disordered" evidence="2">
    <location>
        <begin position="616"/>
        <end position="635"/>
    </location>
</feature>
<dbReference type="EMBL" id="JAPWDQ010000001">
    <property type="protein sequence ID" value="KAJ5495137.1"/>
    <property type="molecule type" value="Genomic_DNA"/>
</dbReference>
<keyword evidence="4" id="KW-1185">Reference proteome</keyword>
<feature type="region of interest" description="Disordered" evidence="2">
    <location>
        <begin position="706"/>
        <end position="783"/>
    </location>
</feature>
<dbReference type="GeneID" id="81620106"/>
<feature type="coiled-coil region" evidence="1">
    <location>
        <begin position="527"/>
        <end position="554"/>
    </location>
</feature>
<dbReference type="PANTHER" id="PTHR39597:SF1">
    <property type="entry name" value="UBA DOMAIN-CONTAINING PROTEIN RUP1"/>
    <property type="match status" value="1"/>
</dbReference>
<feature type="compositionally biased region" description="Polar residues" evidence="2">
    <location>
        <begin position="706"/>
        <end position="720"/>
    </location>
</feature>
<dbReference type="CDD" id="cd14273">
    <property type="entry name" value="UBA_TAP-C_like"/>
    <property type="match status" value="1"/>
</dbReference>
<name>A0A9W9XLB8_9EURO</name>
<evidence type="ECO:0000256" key="2">
    <source>
        <dbReference type="SAM" id="MobiDB-lite"/>
    </source>
</evidence>
<feature type="region of interest" description="Disordered" evidence="2">
    <location>
        <begin position="75"/>
        <end position="95"/>
    </location>
</feature>
<dbReference type="InterPro" id="IPR009060">
    <property type="entry name" value="UBA-like_sf"/>
</dbReference>
<feature type="compositionally biased region" description="Basic and acidic residues" evidence="2">
    <location>
        <begin position="616"/>
        <end position="627"/>
    </location>
</feature>
<proteinExistence type="predicted"/>
<dbReference type="GO" id="GO:0005829">
    <property type="term" value="C:cytosol"/>
    <property type="evidence" value="ECO:0007669"/>
    <property type="project" value="TreeGrafter"/>
</dbReference>
<reference evidence="3" key="2">
    <citation type="journal article" date="2023" name="IMA Fungus">
        <title>Comparative genomic study of the Penicillium genus elucidates a diverse pangenome and 15 lateral gene transfer events.</title>
        <authorList>
            <person name="Petersen C."/>
            <person name="Sorensen T."/>
            <person name="Nielsen M.R."/>
            <person name="Sondergaard T.E."/>
            <person name="Sorensen J.L."/>
            <person name="Fitzpatrick D.A."/>
            <person name="Frisvad J.C."/>
            <person name="Nielsen K.L."/>
        </authorList>
    </citation>
    <scope>NUCLEOTIDE SEQUENCE</scope>
    <source>
        <strain evidence="3">IBT 30728</strain>
    </source>
</reference>
<dbReference type="PANTHER" id="PTHR39597">
    <property type="entry name" value="UBA DOMAIN-CONTAINING PROTEIN RUP1"/>
    <property type="match status" value="1"/>
</dbReference>
<feature type="region of interest" description="Disordered" evidence="2">
    <location>
        <begin position="792"/>
        <end position="811"/>
    </location>
</feature>
<comment type="caution">
    <text evidence="3">The sequence shown here is derived from an EMBL/GenBank/DDBJ whole genome shotgun (WGS) entry which is preliminary data.</text>
</comment>
<sequence>MAAEPPEDAIANFVSFTSTTREQAIIFLKANNLDSQKAINAYFEDPTGSQLKISHLDSLLSSSAQGYGHQEYASRIPATAPPSRPPSRVNTPGITEATRIENSPVTAAQGSDTGAAAPPATGLTLAEREEQQLQQAVAMSLGQGIGQQEMGIANTAENQPEPHFGKATRAHYDEADWGMTLFNETAQEVVLDPEPEDRARVEGEPAFLRPTNDNLYLGGYLTILHEIPLAREALLLRNKVLFDYGQESQWWNGQSINLPKIVTIHDQASENNDWDDILYETQRLMAFLDSTKRSYGSADALASLNDIRSLSSDSEEIVARFLETWHAAAIKAAPDSPLATAFMSHAYKRTPFDDGDDETVSKELFVFEPIIEQEIDQTLYDVLDTAIWSDQPGEPLDDVWLEHVGDIVTMKLDSFNNAKSVNIQIPATFYPDRYLSSCRELAHELRSRRLVVQDEIRGLEKLMAHYTAPQSFIGGMGLPELLKNAAASIPVALTGGSMEYIEGDDLIELESAAEKSDRISQELLRISQRIDLKLRDLQAQKEKAMEMLRNHSKILTEAPEAPGEPPVCRYSLRGVCTEPHVTYVLKRAETGHPAGGQQQTTGDQWWRISYSIKDGKTRQDAKQRTQEHATATQPGDTFGYTATKVCEIEVLRAAREEWRSVLLVYASDAAINAPIDPAPTQLRSFVDKDNEVFAHECEQSITNCSTATDQHSIQPSNLEKQQQQQMKPPPPPPRPAQQVNVFDYQVSNFGNDSDYEQEMQEKGGSKLLGSMAESKAGDFSRALDDDTEWHVEGEPEMGEHIEHAADRPDPA</sequence>
<evidence type="ECO:0000313" key="4">
    <source>
        <dbReference type="Proteomes" id="UP001148312"/>
    </source>
</evidence>
<protein>
    <recommendedName>
        <fullName evidence="5">Ubiquitin interaction motif protein</fullName>
    </recommendedName>
</protein>
<gene>
    <name evidence="3" type="ORF">N7539_000253</name>
</gene>
<keyword evidence="1" id="KW-0175">Coiled coil</keyword>
<reference evidence="3" key="1">
    <citation type="submission" date="2022-12" db="EMBL/GenBank/DDBJ databases">
        <authorList>
            <person name="Petersen C."/>
        </authorList>
    </citation>
    <scope>NUCLEOTIDE SEQUENCE</scope>
    <source>
        <strain evidence="3">IBT 30728</strain>
    </source>
</reference>
<evidence type="ECO:0000313" key="3">
    <source>
        <dbReference type="EMBL" id="KAJ5495137.1"/>
    </source>
</evidence>
<accession>A0A9W9XLB8</accession>
<dbReference type="Pfam" id="PF14555">
    <property type="entry name" value="UBA_4"/>
    <property type="match status" value="1"/>
</dbReference>
<dbReference type="SUPFAM" id="SSF46934">
    <property type="entry name" value="UBA-like"/>
    <property type="match status" value="1"/>
</dbReference>
<dbReference type="Proteomes" id="UP001148312">
    <property type="component" value="Unassembled WGS sequence"/>
</dbReference>
<organism evidence="3 4">
    <name type="scientific">Penicillium diatomitis</name>
    <dbReference type="NCBI Taxonomy" id="2819901"/>
    <lineage>
        <taxon>Eukaryota</taxon>
        <taxon>Fungi</taxon>
        <taxon>Dikarya</taxon>
        <taxon>Ascomycota</taxon>
        <taxon>Pezizomycotina</taxon>
        <taxon>Eurotiomycetes</taxon>
        <taxon>Eurotiomycetidae</taxon>
        <taxon>Eurotiales</taxon>
        <taxon>Aspergillaceae</taxon>
        <taxon>Penicillium</taxon>
    </lineage>
</organism>
<dbReference type="Gene3D" id="1.10.8.10">
    <property type="entry name" value="DNA helicase RuvA subunit, C-terminal domain"/>
    <property type="match status" value="1"/>
</dbReference>
<dbReference type="GO" id="GO:0005634">
    <property type="term" value="C:nucleus"/>
    <property type="evidence" value="ECO:0007669"/>
    <property type="project" value="TreeGrafter"/>
</dbReference>
<dbReference type="RefSeq" id="XP_056794150.1">
    <property type="nucleotide sequence ID" value="XM_056929857.1"/>
</dbReference>
<dbReference type="InterPro" id="IPR055335">
    <property type="entry name" value="Ucp6/RUP1"/>
</dbReference>
<dbReference type="GO" id="GO:0016579">
    <property type="term" value="P:protein deubiquitination"/>
    <property type="evidence" value="ECO:0007669"/>
    <property type="project" value="TreeGrafter"/>
</dbReference>
<evidence type="ECO:0008006" key="5">
    <source>
        <dbReference type="Google" id="ProtNLM"/>
    </source>
</evidence>
<evidence type="ECO:0000256" key="1">
    <source>
        <dbReference type="SAM" id="Coils"/>
    </source>
</evidence>